<dbReference type="InterPro" id="IPR001789">
    <property type="entry name" value="Sig_transdc_resp-reg_receiver"/>
</dbReference>
<dbReference type="Proteomes" id="UP000649799">
    <property type="component" value="Unassembled WGS sequence"/>
</dbReference>
<dbReference type="PROSITE" id="PS50110">
    <property type="entry name" value="RESPONSE_REGULATORY"/>
    <property type="match status" value="1"/>
</dbReference>
<organism evidence="4 5">
    <name type="scientific">Cyclobacterium plantarum</name>
    <dbReference type="NCBI Taxonomy" id="2716263"/>
    <lineage>
        <taxon>Bacteria</taxon>
        <taxon>Pseudomonadati</taxon>
        <taxon>Bacteroidota</taxon>
        <taxon>Cytophagia</taxon>
        <taxon>Cytophagales</taxon>
        <taxon>Cyclobacteriaceae</taxon>
        <taxon>Cyclobacterium</taxon>
    </lineage>
</organism>
<dbReference type="InterPro" id="IPR011006">
    <property type="entry name" value="CheY-like_superfamily"/>
</dbReference>
<evidence type="ECO:0000313" key="4">
    <source>
        <dbReference type="EMBL" id="NHE58010.1"/>
    </source>
</evidence>
<dbReference type="PANTHER" id="PTHR44591">
    <property type="entry name" value="STRESS RESPONSE REGULATOR PROTEIN 1"/>
    <property type="match status" value="1"/>
</dbReference>
<dbReference type="SMART" id="SM00448">
    <property type="entry name" value="REC"/>
    <property type="match status" value="1"/>
</dbReference>
<feature type="domain" description="Response regulatory" evidence="3">
    <location>
        <begin position="3"/>
        <end position="119"/>
    </location>
</feature>
<proteinExistence type="predicted"/>
<dbReference type="InterPro" id="IPR050595">
    <property type="entry name" value="Bact_response_regulator"/>
</dbReference>
<name>A0ABX0HDF3_9BACT</name>
<dbReference type="Pfam" id="PF00072">
    <property type="entry name" value="Response_reg"/>
    <property type="match status" value="1"/>
</dbReference>
<dbReference type="CDD" id="cd00156">
    <property type="entry name" value="REC"/>
    <property type="match status" value="1"/>
</dbReference>
<keyword evidence="1 2" id="KW-0597">Phosphoprotein</keyword>
<protein>
    <submittedName>
        <fullName evidence="4">Response regulator</fullName>
    </submittedName>
</protein>
<comment type="caution">
    <text evidence="4">The sequence shown here is derived from an EMBL/GenBank/DDBJ whole genome shotgun (WGS) entry which is preliminary data.</text>
</comment>
<reference evidence="4 5" key="1">
    <citation type="submission" date="2020-03" db="EMBL/GenBank/DDBJ databases">
        <title>Cyclobacterium plantarum sp. nov., a marine bacterium isolated from a coastal-marine wetland.</title>
        <authorList>
            <person name="Sanchez-Porro C."/>
            <person name="Ventosa A."/>
            <person name="Amoozegar M."/>
        </authorList>
    </citation>
    <scope>NUCLEOTIDE SEQUENCE [LARGE SCALE GENOMIC DNA]</scope>
    <source>
        <strain evidence="4 5">GBPx2</strain>
    </source>
</reference>
<dbReference type="EMBL" id="JAANYN010000005">
    <property type="protein sequence ID" value="NHE58010.1"/>
    <property type="molecule type" value="Genomic_DNA"/>
</dbReference>
<gene>
    <name evidence="4" type="ORF">G9Q97_14440</name>
</gene>
<feature type="modified residue" description="4-aspartylphosphate" evidence="2">
    <location>
        <position position="55"/>
    </location>
</feature>
<dbReference type="Gene3D" id="3.40.50.2300">
    <property type="match status" value="1"/>
</dbReference>
<evidence type="ECO:0000256" key="2">
    <source>
        <dbReference type="PROSITE-ProRule" id="PRU00169"/>
    </source>
</evidence>
<dbReference type="PANTHER" id="PTHR44591:SF3">
    <property type="entry name" value="RESPONSE REGULATORY DOMAIN-CONTAINING PROTEIN"/>
    <property type="match status" value="1"/>
</dbReference>
<evidence type="ECO:0000313" key="5">
    <source>
        <dbReference type="Proteomes" id="UP000649799"/>
    </source>
</evidence>
<dbReference type="SUPFAM" id="SSF52172">
    <property type="entry name" value="CheY-like"/>
    <property type="match status" value="1"/>
</dbReference>
<sequence>MIDIVLIDDDEVSTFVTEKYIHKHFHSPFRIFKFSSAVEALEKITDINPKYLFLDLVMPQMSGWDFLEQIDSEKLGSKIYILSGSMDLKDREKARKNQHVKKFLSKLSVKESMPEIFRD</sequence>
<evidence type="ECO:0000259" key="3">
    <source>
        <dbReference type="PROSITE" id="PS50110"/>
    </source>
</evidence>
<evidence type="ECO:0000256" key="1">
    <source>
        <dbReference type="ARBA" id="ARBA00022553"/>
    </source>
</evidence>
<keyword evidence="5" id="KW-1185">Reference proteome</keyword>
<dbReference type="RefSeq" id="WP_166147986.1">
    <property type="nucleotide sequence ID" value="NZ_JAANYN010000005.1"/>
</dbReference>
<accession>A0ABX0HDF3</accession>